<dbReference type="Proteomes" id="UP001165422">
    <property type="component" value="Unassembled WGS sequence"/>
</dbReference>
<dbReference type="InterPro" id="IPR050367">
    <property type="entry name" value="APC_superfamily"/>
</dbReference>
<accession>A0ABS8N599</accession>
<feature type="transmembrane region" description="Helical" evidence="7">
    <location>
        <begin position="32"/>
        <end position="56"/>
    </location>
</feature>
<evidence type="ECO:0000256" key="6">
    <source>
        <dbReference type="ARBA" id="ARBA00023136"/>
    </source>
</evidence>
<keyword evidence="4 7" id="KW-0812">Transmembrane</keyword>
<evidence type="ECO:0000256" key="2">
    <source>
        <dbReference type="ARBA" id="ARBA00022448"/>
    </source>
</evidence>
<feature type="transmembrane region" description="Helical" evidence="7">
    <location>
        <begin position="123"/>
        <end position="141"/>
    </location>
</feature>
<feature type="transmembrane region" description="Helical" evidence="7">
    <location>
        <begin position="231"/>
        <end position="253"/>
    </location>
</feature>
<feature type="transmembrane region" description="Helical" evidence="7">
    <location>
        <begin position="95"/>
        <end position="114"/>
    </location>
</feature>
<keyword evidence="3" id="KW-1003">Cell membrane</keyword>
<evidence type="ECO:0000313" key="9">
    <source>
        <dbReference type="Proteomes" id="UP001165422"/>
    </source>
</evidence>
<dbReference type="EMBL" id="JAJJPB010000009">
    <property type="protein sequence ID" value="MCC9295000.1"/>
    <property type="molecule type" value="Genomic_DNA"/>
</dbReference>
<sequence>MKNKIGLWDLVFMNVSALFGIRWIAKSTASSFGLGLGAIPVWVIFTFIFFVPIALICAELAATYPRDGGLYEWVKEAYGDKQGFMVSWLNWTAKIFWYTSFLTFLMVNVSYAIGQPALAENKIFVMAASLVIFWILSVISTKGMAFGKIFTNIGALGSTVPTILLIAMAFISVLIFGHKPASVYTVQTIMPKMDVNSFAAISSVMFALAGAETTANFVTEMDNPKKNFPKAILIAAAFVAGLYVLGSIAITLVLPTDKITASQGVLVALSQVAANLGIGSWFIKLVALGISLSILGSIILYIASPIKMLFGSVNKGIFSKSFTEVNEHNIPTKAVYLQAAIVTVILLATSLLPSVDTIYNVLVTMTALTALFPYVLLLTSYIRLRKTRPNEERPYEISKKNSRAVNIAYVVLVVVSLGIVLSATPVMPSLKENIIYEVEMIGGALIVIFSGIAIWNNFVKRTGFKQDKDKLIL</sequence>
<dbReference type="PANTHER" id="PTHR42770">
    <property type="entry name" value="AMINO ACID TRANSPORTER-RELATED"/>
    <property type="match status" value="1"/>
</dbReference>
<keyword evidence="9" id="KW-1185">Reference proteome</keyword>
<reference evidence="8" key="1">
    <citation type="submission" date="2021-11" db="EMBL/GenBank/DDBJ databases">
        <authorList>
            <person name="Qingchun L."/>
            <person name="Dong Z."/>
            <person name="Zongwei Q."/>
            <person name="Jia Z."/>
            <person name="Duotao L."/>
        </authorList>
    </citation>
    <scope>NUCLEOTIDE SEQUENCE</scope>
    <source>
        <strain evidence="8">WLY-B-L2</strain>
    </source>
</reference>
<feature type="transmembrane region" description="Helical" evidence="7">
    <location>
        <begin position="6"/>
        <end position="25"/>
    </location>
</feature>
<evidence type="ECO:0000256" key="3">
    <source>
        <dbReference type="ARBA" id="ARBA00022475"/>
    </source>
</evidence>
<comment type="subcellular location">
    <subcellularLocation>
        <location evidence="1">Cell membrane</location>
        <topology evidence="1">Multi-pass membrane protein</topology>
    </subcellularLocation>
</comment>
<dbReference type="Gene3D" id="1.20.1740.10">
    <property type="entry name" value="Amino acid/polyamine transporter I"/>
    <property type="match status" value="1"/>
</dbReference>
<evidence type="ECO:0000256" key="4">
    <source>
        <dbReference type="ARBA" id="ARBA00022692"/>
    </source>
</evidence>
<comment type="caution">
    <text evidence="8">The sequence shown here is derived from an EMBL/GenBank/DDBJ whole genome shotgun (WGS) entry which is preliminary data.</text>
</comment>
<dbReference type="RefSeq" id="WP_229981407.1">
    <property type="nucleotide sequence ID" value="NZ_JAJJPB010000009.1"/>
</dbReference>
<feature type="transmembrane region" description="Helical" evidence="7">
    <location>
        <begin position="358"/>
        <end position="384"/>
    </location>
</feature>
<evidence type="ECO:0000256" key="5">
    <source>
        <dbReference type="ARBA" id="ARBA00022989"/>
    </source>
</evidence>
<proteinExistence type="predicted"/>
<evidence type="ECO:0000256" key="7">
    <source>
        <dbReference type="SAM" id="Phobius"/>
    </source>
</evidence>
<dbReference type="InterPro" id="IPR002293">
    <property type="entry name" value="AA/rel_permease1"/>
</dbReference>
<feature type="transmembrane region" description="Helical" evidence="7">
    <location>
        <begin position="198"/>
        <end position="219"/>
    </location>
</feature>
<keyword evidence="6 7" id="KW-0472">Membrane</keyword>
<feature type="transmembrane region" description="Helical" evidence="7">
    <location>
        <begin position="334"/>
        <end position="352"/>
    </location>
</feature>
<evidence type="ECO:0000313" key="8">
    <source>
        <dbReference type="EMBL" id="MCC9295000.1"/>
    </source>
</evidence>
<dbReference type="Pfam" id="PF13520">
    <property type="entry name" value="AA_permease_2"/>
    <property type="match status" value="1"/>
</dbReference>
<feature type="transmembrane region" description="Helical" evidence="7">
    <location>
        <begin position="289"/>
        <end position="313"/>
    </location>
</feature>
<gene>
    <name evidence="8" type="ORF">LN736_09045</name>
</gene>
<organism evidence="8 9">
    <name type="scientific">Clostridium aromativorans</name>
    <dbReference type="NCBI Taxonomy" id="2836848"/>
    <lineage>
        <taxon>Bacteria</taxon>
        <taxon>Bacillati</taxon>
        <taxon>Bacillota</taxon>
        <taxon>Clostridia</taxon>
        <taxon>Eubacteriales</taxon>
        <taxon>Clostridiaceae</taxon>
        <taxon>Clostridium</taxon>
    </lineage>
</organism>
<feature type="transmembrane region" description="Helical" evidence="7">
    <location>
        <begin position="153"/>
        <end position="177"/>
    </location>
</feature>
<dbReference type="PIRSF" id="PIRSF006060">
    <property type="entry name" value="AA_transporter"/>
    <property type="match status" value="1"/>
</dbReference>
<protein>
    <submittedName>
        <fullName evidence="8">Amino acid permease</fullName>
    </submittedName>
</protein>
<feature type="transmembrane region" description="Helical" evidence="7">
    <location>
        <begin position="440"/>
        <end position="459"/>
    </location>
</feature>
<keyword evidence="5 7" id="KW-1133">Transmembrane helix</keyword>
<feature type="transmembrane region" description="Helical" evidence="7">
    <location>
        <begin position="405"/>
        <end position="428"/>
    </location>
</feature>
<dbReference type="PANTHER" id="PTHR42770:SF15">
    <property type="entry name" value="GLUTAMATE_GAMMA-AMINOBUTYRATE ANTIPORTER-RELATED"/>
    <property type="match status" value="1"/>
</dbReference>
<name>A0ABS8N599_9CLOT</name>
<keyword evidence="2" id="KW-0813">Transport</keyword>
<evidence type="ECO:0000256" key="1">
    <source>
        <dbReference type="ARBA" id="ARBA00004651"/>
    </source>
</evidence>